<comment type="subunit">
    <text evidence="4">The methyltransferase is composed of M and S polypeptides.</text>
</comment>
<sequence length="489" mass="55990">MNAQDLKNSILQLAIQGKLVEQREEEGTAKELLEKIKSEKKQLIKSGQIKKSKTLPKISEDELPFDIPESWEWVRLSDIIDVRDGTHDTPKYVASGVPLLTSKNLKKGELDFDNVKLISLEDSKKINMRSGVDDGDLLFAMIGSIGNPVLVKKTRDFSIKNMALFKPIKHNMFDMEYLLNYLMLEQESMKRKSAGGVQSFVSLTFLRKYLAPLPPFEEQKRIVEKIEELMPFIDKYDAAYSEVQELNKSFPEDMQKSILQYAVKGKLVEQREEKGTAEQLFNQIQEEKRQLVKQGKIKKTKKLPEITDDEIPFEIPASWKWVRLGDLLTKLTDGAHHTPKYTITGIPFISVKDISGGEIDFTNTKFISQEEHDSLYKRCNPEQDDILLTKVGTTGIPVIVNTNNQFSLFVSVALLKFNTDLLFNKYLKYAIQSPLVQTQARENTRGVGNKNWVMRDIANTILPLPPLREQQRISGELDRLLLQSIKLKK</sequence>
<comment type="caution">
    <text evidence="6">The sequence shown here is derived from an EMBL/GenBank/DDBJ whole genome shotgun (WGS) entry which is preliminary data.</text>
</comment>
<dbReference type="PANTHER" id="PTHR43140">
    <property type="entry name" value="TYPE-1 RESTRICTION ENZYME ECOKI SPECIFICITY PROTEIN"/>
    <property type="match status" value="1"/>
</dbReference>
<dbReference type="Pfam" id="PF01420">
    <property type="entry name" value="Methylase_S"/>
    <property type="match status" value="2"/>
</dbReference>
<feature type="domain" description="Type I restriction modification DNA specificity" evidence="5">
    <location>
        <begin position="318"/>
        <end position="487"/>
    </location>
</feature>
<name>A0A2T0W849_9LACT</name>
<evidence type="ECO:0000313" key="6">
    <source>
        <dbReference type="EMBL" id="PRY82868.1"/>
    </source>
</evidence>
<reference evidence="6 7" key="1">
    <citation type="submission" date="2018-03" db="EMBL/GenBank/DDBJ databases">
        <title>Genomic Encyclopedia of Archaeal and Bacterial Type Strains, Phase II (KMG-II): from individual species to whole genera.</title>
        <authorList>
            <person name="Goeker M."/>
        </authorList>
    </citation>
    <scope>NUCLEOTIDE SEQUENCE [LARGE SCALE GENOMIC DNA]</scope>
    <source>
        <strain evidence="6 7">DSM 13175</strain>
    </source>
</reference>
<dbReference type="RefSeq" id="WP_106192597.1">
    <property type="nucleotide sequence ID" value="NZ_PVTO01000008.1"/>
</dbReference>
<evidence type="ECO:0000259" key="5">
    <source>
        <dbReference type="Pfam" id="PF01420"/>
    </source>
</evidence>
<gene>
    <name evidence="6" type="ORF">CLV38_10878</name>
</gene>
<dbReference type="SUPFAM" id="SSF116734">
    <property type="entry name" value="DNA methylase specificity domain"/>
    <property type="match status" value="2"/>
</dbReference>
<evidence type="ECO:0000313" key="7">
    <source>
        <dbReference type="Proteomes" id="UP000238205"/>
    </source>
</evidence>
<dbReference type="InterPro" id="IPR044946">
    <property type="entry name" value="Restrct_endonuc_typeI_TRD_sf"/>
</dbReference>
<evidence type="ECO:0000256" key="3">
    <source>
        <dbReference type="ARBA" id="ARBA00023125"/>
    </source>
</evidence>
<dbReference type="PANTHER" id="PTHR43140:SF1">
    <property type="entry name" value="TYPE I RESTRICTION ENZYME ECOKI SPECIFICITY SUBUNIT"/>
    <property type="match status" value="1"/>
</dbReference>
<protein>
    <submittedName>
        <fullName evidence="6">Type I restriction enzyme S subunit</fullName>
    </submittedName>
</protein>
<dbReference type="EMBL" id="PVTO01000008">
    <property type="protein sequence ID" value="PRY82868.1"/>
    <property type="molecule type" value="Genomic_DNA"/>
</dbReference>
<dbReference type="Gene3D" id="3.90.220.20">
    <property type="entry name" value="DNA methylase specificity domains"/>
    <property type="match status" value="2"/>
</dbReference>
<dbReference type="CDD" id="cd17246">
    <property type="entry name" value="RMtype1_S_SonII-TRD2-CR2_like"/>
    <property type="match status" value="2"/>
</dbReference>
<evidence type="ECO:0000256" key="1">
    <source>
        <dbReference type="ARBA" id="ARBA00010923"/>
    </source>
</evidence>
<dbReference type="AlphaFoldDB" id="A0A2T0W849"/>
<dbReference type="Proteomes" id="UP000238205">
    <property type="component" value="Unassembled WGS sequence"/>
</dbReference>
<comment type="similarity">
    <text evidence="1">Belongs to the type-I restriction system S methylase family.</text>
</comment>
<keyword evidence="3" id="KW-0238">DNA-binding</keyword>
<feature type="domain" description="Type I restriction modification DNA specificity" evidence="5">
    <location>
        <begin position="68"/>
        <end position="229"/>
    </location>
</feature>
<dbReference type="InterPro" id="IPR000055">
    <property type="entry name" value="Restrct_endonuc_typeI_TRD"/>
</dbReference>
<accession>A0A2T0W849</accession>
<evidence type="ECO:0000256" key="4">
    <source>
        <dbReference type="ARBA" id="ARBA00038652"/>
    </source>
</evidence>
<dbReference type="GO" id="GO:0009307">
    <property type="term" value="P:DNA restriction-modification system"/>
    <property type="evidence" value="ECO:0007669"/>
    <property type="project" value="UniProtKB-KW"/>
</dbReference>
<evidence type="ECO:0000256" key="2">
    <source>
        <dbReference type="ARBA" id="ARBA00022747"/>
    </source>
</evidence>
<keyword evidence="7" id="KW-1185">Reference proteome</keyword>
<dbReference type="InterPro" id="IPR051212">
    <property type="entry name" value="Type-I_RE_S_subunit"/>
</dbReference>
<keyword evidence="2" id="KW-0680">Restriction system</keyword>
<dbReference type="GO" id="GO:0003677">
    <property type="term" value="F:DNA binding"/>
    <property type="evidence" value="ECO:0007669"/>
    <property type="project" value="UniProtKB-KW"/>
</dbReference>
<organism evidence="6 7">
    <name type="scientific">Alkalibacterium olivapovliticus</name>
    <dbReference type="NCBI Taxonomy" id="99907"/>
    <lineage>
        <taxon>Bacteria</taxon>
        <taxon>Bacillati</taxon>
        <taxon>Bacillota</taxon>
        <taxon>Bacilli</taxon>
        <taxon>Lactobacillales</taxon>
        <taxon>Carnobacteriaceae</taxon>
        <taxon>Alkalibacterium</taxon>
    </lineage>
</organism>
<dbReference type="OrthoDB" id="9795776at2"/>
<proteinExistence type="inferred from homology"/>